<accession>A0A8X8Y908</accession>
<reference evidence="8" key="1">
    <citation type="submission" date="2018-01" db="EMBL/GenBank/DDBJ databases">
        <authorList>
            <person name="Mao J.F."/>
        </authorList>
    </citation>
    <scope>NUCLEOTIDE SEQUENCE</scope>
    <source>
        <strain evidence="8">Huo1</strain>
        <tissue evidence="8">Leaf</tissue>
    </source>
</reference>
<evidence type="ECO:0000259" key="7">
    <source>
        <dbReference type="Pfam" id="PF03151"/>
    </source>
</evidence>
<dbReference type="PANTHER" id="PTHR11132">
    <property type="entry name" value="SOLUTE CARRIER FAMILY 35"/>
    <property type="match status" value="1"/>
</dbReference>
<dbReference type="OrthoDB" id="417037at2759"/>
<comment type="subcellular location">
    <subcellularLocation>
        <location evidence="1">Membrane</location>
        <topology evidence="1">Multi-pass membrane protein</topology>
    </subcellularLocation>
</comment>
<dbReference type="GO" id="GO:0016020">
    <property type="term" value="C:membrane"/>
    <property type="evidence" value="ECO:0007669"/>
    <property type="project" value="UniProtKB-SubCell"/>
</dbReference>
<dbReference type="InterPro" id="IPR050186">
    <property type="entry name" value="TPT_transporter"/>
</dbReference>
<dbReference type="Pfam" id="PF03151">
    <property type="entry name" value="TPT"/>
    <property type="match status" value="1"/>
</dbReference>
<evidence type="ECO:0000313" key="9">
    <source>
        <dbReference type="Proteomes" id="UP000298416"/>
    </source>
</evidence>
<comment type="caution">
    <text evidence="8">The sequence shown here is derived from an EMBL/GenBank/DDBJ whole genome shotgun (WGS) entry which is preliminary data.</text>
</comment>
<feature type="region of interest" description="Disordered" evidence="5">
    <location>
        <begin position="314"/>
        <end position="347"/>
    </location>
</feature>
<feature type="transmembrane region" description="Helical" evidence="6">
    <location>
        <begin position="157"/>
        <end position="177"/>
    </location>
</feature>
<evidence type="ECO:0000256" key="6">
    <source>
        <dbReference type="SAM" id="Phobius"/>
    </source>
</evidence>
<protein>
    <recommendedName>
        <fullName evidence="7">Sugar phosphate transporter domain-containing protein</fullName>
    </recommendedName>
</protein>
<keyword evidence="9" id="KW-1185">Reference proteome</keyword>
<evidence type="ECO:0000256" key="2">
    <source>
        <dbReference type="ARBA" id="ARBA00022692"/>
    </source>
</evidence>
<feature type="transmembrane region" description="Helical" evidence="6">
    <location>
        <begin position="48"/>
        <end position="68"/>
    </location>
</feature>
<reference evidence="8" key="2">
    <citation type="submission" date="2020-08" db="EMBL/GenBank/DDBJ databases">
        <title>Plant Genome Project.</title>
        <authorList>
            <person name="Zhang R.-G."/>
        </authorList>
    </citation>
    <scope>NUCLEOTIDE SEQUENCE</scope>
    <source>
        <strain evidence="8">Huo1</strain>
        <tissue evidence="8">Leaf</tissue>
    </source>
</reference>
<organism evidence="8">
    <name type="scientific">Salvia splendens</name>
    <name type="common">Scarlet sage</name>
    <dbReference type="NCBI Taxonomy" id="180675"/>
    <lineage>
        <taxon>Eukaryota</taxon>
        <taxon>Viridiplantae</taxon>
        <taxon>Streptophyta</taxon>
        <taxon>Embryophyta</taxon>
        <taxon>Tracheophyta</taxon>
        <taxon>Spermatophyta</taxon>
        <taxon>Magnoliopsida</taxon>
        <taxon>eudicotyledons</taxon>
        <taxon>Gunneridae</taxon>
        <taxon>Pentapetalae</taxon>
        <taxon>asterids</taxon>
        <taxon>lamiids</taxon>
        <taxon>Lamiales</taxon>
        <taxon>Lamiaceae</taxon>
        <taxon>Nepetoideae</taxon>
        <taxon>Mentheae</taxon>
        <taxon>Salviinae</taxon>
        <taxon>Salvia</taxon>
        <taxon>Salvia subgen. Calosphace</taxon>
        <taxon>core Calosphace</taxon>
    </lineage>
</organism>
<proteinExistence type="predicted"/>
<dbReference type="InterPro" id="IPR004853">
    <property type="entry name" value="Sugar_P_trans_dom"/>
</dbReference>
<evidence type="ECO:0000256" key="3">
    <source>
        <dbReference type="ARBA" id="ARBA00022989"/>
    </source>
</evidence>
<feature type="transmembrane region" description="Helical" evidence="6">
    <location>
        <begin position="133"/>
        <end position="151"/>
    </location>
</feature>
<evidence type="ECO:0000256" key="4">
    <source>
        <dbReference type="ARBA" id="ARBA00023136"/>
    </source>
</evidence>
<feature type="transmembrane region" description="Helical" evidence="6">
    <location>
        <begin position="232"/>
        <end position="253"/>
    </location>
</feature>
<feature type="compositionally biased region" description="Basic and acidic residues" evidence="5">
    <location>
        <begin position="319"/>
        <end position="334"/>
    </location>
</feature>
<feature type="transmembrane region" description="Helical" evidence="6">
    <location>
        <begin position="12"/>
        <end position="36"/>
    </location>
</feature>
<keyword evidence="4 6" id="KW-0472">Membrane</keyword>
<name>A0A8X8Y908_SALSN</name>
<evidence type="ECO:0000313" key="8">
    <source>
        <dbReference type="EMBL" id="KAG6427204.1"/>
    </source>
</evidence>
<feature type="transmembrane region" description="Helical" evidence="6">
    <location>
        <begin position="80"/>
        <end position="99"/>
    </location>
</feature>
<feature type="transmembrane region" description="Helical" evidence="6">
    <location>
        <begin position="260"/>
        <end position="281"/>
    </location>
</feature>
<feature type="domain" description="Sugar phosphate transporter" evidence="7">
    <location>
        <begin position="24"/>
        <end position="304"/>
    </location>
</feature>
<dbReference type="Proteomes" id="UP000298416">
    <property type="component" value="Unassembled WGS sequence"/>
</dbReference>
<sequence>MALIRLEAPKQYYATSSLVIGYALCSSLLAVINKFAITKFNYPGLLTALQYLTSAAGVWILGKFGFLHHDPFNLDTAKKFLPAALVFYLAIFTNTNLLRHANVDTFIVFRSLTPLLVAVADTAFRKQPCPSKLTFLSLVIILGGAVGYVATDNGFTLTAYSWAFAYLVTITTEMVYIKHIVTNLGLNTWGFVLYNNLLSLMMAPVFWVLTGEYADVFAALGSSSGADLLEPVAFSAVSLSCVFGLLISFFGFAARKAISATAFTVTGVVNKFLTVAINVLIWDKHATPFGLVCLLLTIVGGVFYQQSVTGGIGTAPNQRESKQTDSKNDIKTDRDEEEGISGKLSGV</sequence>
<feature type="transmembrane region" description="Helical" evidence="6">
    <location>
        <begin position="287"/>
        <end position="304"/>
    </location>
</feature>
<dbReference type="EMBL" id="PNBA02000004">
    <property type="protein sequence ID" value="KAG6427204.1"/>
    <property type="molecule type" value="Genomic_DNA"/>
</dbReference>
<evidence type="ECO:0000256" key="5">
    <source>
        <dbReference type="SAM" id="MobiDB-lite"/>
    </source>
</evidence>
<keyword evidence="3 6" id="KW-1133">Transmembrane helix</keyword>
<keyword evidence="2 6" id="KW-0812">Transmembrane</keyword>
<dbReference type="AlphaFoldDB" id="A0A8X8Y908"/>
<evidence type="ECO:0000256" key="1">
    <source>
        <dbReference type="ARBA" id="ARBA00004141"/>
    </source>
</evidence>
<gene>
    <name evidence="8" type="ORF">SASPL_111445</name>
</gene>
<feature type="transmembrane region" description="Helical" evidence="6">
    <location>
        <begin position="189"/>
        <end position="209"/>
    </location>
</feature>